<gene>
    <name evidence="1" type="ORF">KP509_32G031000</name>
</gene>
<dbReference type="AlphaFoldDB" id="A0A8T2QU35"/>
<name>A0A8T2QU35_CERRI</name>
<evidence type="ECO:0000313" key="2">
    <source>
        <dbReference type="Proteomes" id="UP000825935"/>
    </source>
</evidence>
<comment type="caution">
    <text evidence="1">The sequence shown here is derived from an EMBL/GenBank/DDBJ whole genome shotgun (WGS) entry which is preliminary data.</text>
</comment>
<protein>
    <submittedName>
        <fullName evidence="1">Uncharacterized protein</fullName>
    </submittedName>
</protein>
<proteinExistence type="predicted"/>
<dbReference type="EMBL" id="CM035437">
    <property type="protein sequence ID" value="KAH7286973.1"/>
    <property type="molecule type" value="Genomic_DNA"/>
</dbReference>
<sequence>MMHFQWRAVPTSADITEDMVLNAIHELASLGDLKATRVQMLKLLEKGKITLLRDQDMPTNRDLVKYEPTSYQTPITRIGLYLPSEEYRNALQKMECLSHLRREVGLTSFLSLQINPP</sequence>
<dbReference type="Proteomes" id="UP000825935">
    <property type="component" value="Chromosome 32"/>
</dbReference>
<organism evidence="1 2">
    <name type="scientific">Ceratopteris richardii</name>
    <name type="common">Triangle waterfern</name>
    <dbReference type="NCBI Taxonomy" id="49495"/>
    <lineage>
        <taxon>Eukaryota</taxon>
        <taxon>Viridiplantae</taxon>
        <taxon>Streptophyta</taxon>
        <taxon>Embryophyta</taxon>
        <taxon>Tracheophyta</taxon>
        <taxon>Polypodiopsida</taxon>
        <taxon>Polypodiidae</taxon>
        <taxon>Polypodiales</taxon>
        <taxon>Pteridineae</taxon>
        <taxon>Pteridaceae</taxon>
        <taxon>Parkerioideae</taxon>
        <taxon>Ceratopteris</taxon>
    </lineage>
</organism>
<evidence type="ECO:0000313" key="1">
    <source>
        <dbReference type="EMBL" id="KAH7286975.1"/>
    </source>
</evidence>
<reference evidence="1" key="1">
    <citation type="submission" date="2021-08" db="EMBL/GenBank/DDBJ databases">
        <title>WGS assembly of Ceratopteris richardii.</title>
        <authorList>
            <person name="Marchant D.B."/>
            <person name="Chen G."/>
            <person name="Jenkins J."/>
            <person name="Shu S."/>
            <person name="Leebens-Mack J."/>
            <person name="Grimwood J."/>
            <person name="Schmutz J."/>
            <person name="Soltis P."/>
            <person name="Soltis D."/>
            <person name="Chen Z.-H."/>
        </authorList>
    </citation>
    <scope>NUCLEOTIDE SEQUENCE</scope>
    <source>
        <strain evidence="1">Whitten #5841</strain>
        <tissue evidence="1">Leaf</tissue>
    </source>
</reference>
<dbReference type="EMBL" id="CM035437">
    <property type="protein sequence ID" value="KAH7286975.1"/>
    <property type="molecule type" value="Genomic_DNA"/>
</dbReference>
<keyword evidence="2" id="KW-1185">Reference proteome</keyword>
<accession>A0A8T2QU35</accession>